<sequence>MAAILCALGDLGVQGTGIPIGKLAMYVVAAGINPQREDCNSQLLVVIGEVANFAAYACAPTILTTPLGSLSIIMSFGLNKVEYREDY</sequence>
<dbReference type="InterPro" id="IPR046346">
    <property type="entry name" value="Aminoacid_DH-like_N_sf"/>
</dbReference>
<reference evidence="6" key="2">
    <citation type="submission" date="2022-01" db="EMBL/GenBank/DDBJ databases">
        <authorList>
            <person name="Yamashiro T."/>
            <person name="Shiraishi A."/>
            <person name="Satake H."/>
            <person name="Nakayama K."/>
        </authorList>
    </citation>
    <scope>NUCLEOTIDE SEQUENCE</scope>
</reference>
<dbReference type="Proteomes" id="UP001151760">
    <property type="component" value="Unassembled WGS sequence"/>
</dbReference>
<dbReference type="SUPFAM" id="SSF53223">
    <property type="entry name" value="Aminoacid dehydrogenase-like, N-terminal domain"/>
    <property type="match status" value="1"/>
</dbReference>
<evidence type="ECO:0000313" key="7">
    <source>
        <dbReference type="Proteomes" id="UP001151760"/>
    </source>
</evidence>
<dbReference type="Gene3D" id="3.40.50.10380">
    <property type="entry name" value="Malic enzyme, N-terminal domain"/>
    <property type="match status" value="1"/>
</dbReference>
<dbReference type="InterPro" id="IPR008521">
    <property type="entry name" value="Mg_trans_NIPA"/>
</dbReference>
<gene>
    <name evidence="6" type="ORF">Tco_1094606</name>
</gene>
<dbReference type="InterPro" id="IPR012301">
    <property type="entry name" value="Malic_N_dom"/>
</dbReference>
<protein>
    <submittedName>
        <fullName evidence="6">NAD-dependent malic enzyme 59 kDa isoform, mitochondrial</fullName>
    </submittedName>
</protein>
<reference evidence="6" key="1">
    <citation type="journal article" date="2022" name="Int. J. Mol. Sci.">
        <title>Draft Genome of Tanacetum Coccineum: Genomic Comparison of Closely Related Tanacetum-Family Plants.</title>
        <authorList>
            <person name="Yamashiro T."/>
            <person name="Shiraishi A."/>
            <person name="Nakayama K."/>
            <person name="Satake H."/>
        </authorList>
    </citation>
    <scope>NUCLEOTIDE SEQUENCE</scope>
</reference>
<name>A0ABQ5IG74_9ASTR</name>
<evidence type="ECO:0000256" key="1">
    <source>
        <dbReference type="ARBA" id="ARBA00004141"/>
    </source>
</evidence>
<keyword evidence="2" id="KW-0812">Transmembrane</keyword>
<evidence type="ECO:0000259" key="5">
    <source>
        <dbReference type="Pfam" id="PF00390"/>
    </source>
</evidence>
<keyword evidence="7" id="KW-1185">Reference proteome</keyword>
<evidence type="ECO:0000256" key="2">
    <source>
        <dbReference type="ARBA" id="ARBA00022692"/>
    </source>
</evidence>
<organism evidence="6 7">
    <name type="scientific">Tanacetum coccineum</name>
    <dbReference type="NCBI Taxonomy" id="301880"/>
    <lineage>
        <taxon>Eukaryota</taxon>
        <taxon>Viridiplantae</taxon>
        <taxon>Streptophyta</taxon>
        <taxon>Embryophyta</taxon>
        <taxon>Tracheophyta</taxon>
        <taxon>Spermatophyta</taxon>
        <taxon>Magnoliopsida</taxon>
        <taxon>eudicotyledons</taxon>
        <taxon>Gunneridae</taxon>
        <taxon>Pentapetalae</taxon>
        <taxon>asterids</taxon>
        <taxon>campanulids</taxon>
        <taxon>Asterales</taxon>
        <taxon>Asteraceae</taxon>
        <taxon>Asteroideae</taxon>
        <taxon>Anthemideae</taxon>
        <taxon>Anthemidinae</taxon>
        <taxon>Tanacetum</taxon>
    </lineage>
</organism>
<evidence type="ECO:0000256" key="4">
    <source>
        <dbReference type="ARBA" id="ARBA00023136"/>
    </source>
</evidence>
<feature type="domain" description="Malic enzyme N-terminal" evidence="5">
    <location>
        <begin position="7"/>
        <end position="36"/>
    </location>
</feature>
<dbReference type="InterPro" id="IPR037062">
    <property type="entry name" value="Malic_N_dom_sf"/>
</dbReference>
<comment type="subcellular location">
    <subcellularLocation>
        <location evidence="1">Membrane</location>
        <topology evidence="1">Multi-pass membrane protein</topology>
    </subcellularLocation>
</comment>
<dbReference type="Pfam" id="PF00390">
    <property type="entry name" value="malic"/>
    <property type="match status" value="1"/>
</dbReference>
<dbReference type="Pfam" id="PF05653">
    <property type="entry name" value="Mg_trans_NIPA"/>
    <property type="match status" value="1"/>
</dbReference>
<keyword evidence="3" id="KW-1133">Transmembrane helix</keyword>
<evidence type="ECO:0000313" key="6">
    <source>
        <dbReference type="EMBL" id="GJT99088.1"/>
    </source>
</evidence>
<accession>A0ABQ5IG74</accession>
<keyword evidence="4" id="KW-0472">Membrane</keyword>
<dbReference type="EMBL" id="BQNB010020736">
    <property type="protein sequence ID" value="GJT99088.1"/>
    <property type="molecule type" value="Genomic_DNA"/>
</dbReference>
<comment type="caution">
    <text evidence="6">The sequence shown here is derived from an EMBL/GenBank/DDBJ whole genome shotgun (WGS) entry which is preliminary data.</text>
</comment>
<proteinExistence type="predicted"/>
<evidence type="ECO:0000256" key="3">
    <source>
        <dbReference type="ARBA" id="ARBA00022989"/>
    </source>
</evidence>